<dbReference type="InterPro" id="IPR008969">
    <property type="entry name" value="CarboxyPept-like_regulatory"/>
</dbReference>
<proteinExistence type="predicted"/>
<dbReference type="EMBL" id="WVUH01000004">
    <property type="protein sequence ID" value="MBO4204643.1"/>
    <property type="molecule type" value="Genomic_DNA"/>
</dbReference>
<feature type="compositionally biased region" description="Low complexity" evidence="1">
    <location>
        <begin position="839"/>
        <end position="855"/>
    </location>
</feature>
<comment type="caution">
    <text evidence="3">The sequence shown here is derived from an EMBL/GenBank/DDBJ whole genome shotgun (WGS) entry which is preliminary data.</text>
</comment>
<accession>A0ABS3VJI9</accession>
<feature type="region of interest" description="Disordered" evidence="1">
    <location>
        <begin position="839"/>
        <end position="862"/>
    </location>
</feature>
<dbReference type="Pfam" id="PF13620">
    <property type="entry name" value="CarboxypepD_reg"/>
    <property type="match status" value="1"/>
</dbReference>
<dbReference type="InterPro" id="IPR013784">
    <property type="entry name" value="Carb-bd-like_fold"/>
</dbReference>
<name>A0ABS3VJI9_MICEH</name>
<keyword evidence="4" id="KW-1185">Reference proteome</keyword>
<organism evidence="3 4">
    <name type="scientific">Micromonospora echinofusca</name>
    <dbReference type="NCBI Taxonomy" id="47858"/>
    <lineage>
        <taxon>Bacteria</taxon>
        <taxon>Bacillati</taxon>
        <taxon>Actinomycetota</taxon>
        <taxon>Actinomycetes</taxon>
        <taxon>Micromonosporales</taxon>
        <taxon>Micromonosporaceae</taxon>
        <taxon>Micromonospora</taxon>
    </lineage>
</organism>
<protein>
    <recommendedName>
        <fullName evidence="5">Alpha-amylase</fullName>
    </recommendedName>
</protein>
<dbReference type="RefSeq" id="WP_208810811.1">
    <property type="nucleotide sequence ID" value="NZ_WVUH01000004.1"/>
</dbReference>
<dbReference type="Gene3D" id="2.60.40.1120">
    <property type="entry name" value="Carboxypeptidase-like, regulatory domain"/>
    <property type="match status" value="2"/>
</dbReference>
<dbReference type="Proteomes" id="UP000823521">
    <property type="component" value="Unassembled WGS sequence"/>
</dbReference>
<sequence>MRGSTRRRLARLLVGIVTISLLTAPTSAQAAETPVIQGTITDLDTRQPVAGACVALLSTPLAVDHETCTDSLGRYVFHSPVTFNRYWVRVRATGYAERWYPRGGDFGSGAFVYPDTTNPTRADLAITRYAGTLRGRVFRQDGSPAAMVELRAHRVGGLSPDNVVSARATMDGHYRFSNLPQGSYQISVVGDGYPGQWFPGAASQSTAGTYQVTAGGEIVLDERFRAVEPMPVASRGTLTGLVRDAATGAGLPGVCLTVYEFPWFLATETCTDGTGRYRTALRPNLGSGYRVVLQRPGSAPVWAPSSATVDGSALYQLAIGQTATADVLVGDGPHAGASVAGRIIDYTGGPPVDPVSVYAQAITAGWQVTVPVAADGSYRLPRLPAGDYRFSARVERPTTGGSRANVTQWFPQRYTAAEAEKVSLGDGQNVTRDEVLRAPAALELTVLDDTTGAPMTDICMAANGDVRCNATDGKYHFPWLWYRTVDAKTEGVEPEYFGQQLTGLPVVAGETTRRTVRLKPGAVLRTRIVERSDGSPVRNSCIYAVSAAPAGQLPGPAVAHCSDNLGEVAIGPLPATAVHLFAAGALSASSRTLGAQWVGATGGTGDRREAVVFQGTVGVDTTIAEIRLDRAGTVTGTITDQATGAPLAGCVEVYGGHPDLLGADGSTCAGPDGRYIFVDLGPYRWPLRFFGRNTGTYAATWSGPATDRYTATLIQVTADSTRQYDMALGPEGKIPLTVTNAPTQWTAQAYHPTTGDLLATATPEQPHLGGLNTGPVYIRYTTGTGSCWYTRTVTTGPLRRIVRTHTVQVTAGQTTTPVTITPGTTCTTSTPRFGTVTATSGTAGTARTAPAVTRRQTSHLAR</sequence>
<keyword evidence="2" id="KW-0732">Signal</keyword>
<evidence type="ECO:0000256" key="1">
    <source>
        <dbReference type="SAM" id="MobiDB-lite"/>
    </source>
</evidence>
<feature type="signal peptide" evidence="2">
    <location>
        <begin position="1"/>
        <end position="30"/>
    </location>
</feature>
<dbReference type="SUPFAM" id="SSF49464">
    <property type="entry name" value="Carboxypeptidase regulatory domain-like"/>
    <property type="match status" value="2"/>
</dbReference>
<dbReference type="SUPFAM" id="SSF49452">
    <property type="entry name" value="Starch-binding domain-like"/>
    <property type="match status" value="2"/>
</dbReference>
<reference evidence="3 4" key="1">
    <citation type="submission" date="2019-12" db="EMBL/GenBank/DDBJ databases">
        <title>Whole genome sequencing of endophytic Actinobacterium Micromonospora sp. MPMI6T.</title>
        <authorList>
            <person name="Evv R."/>
            <person name="Podile A.R."/>
        </authorList>
    </citation>
    <scope>NUCLEOTIDE SEQUENCE [LARGE SCALE GENOMIC DNA]</scope>
    <source>
        <strain evidence="3 4">MPMI6</strain>
    </source>
</reference>
<feature type="chain" id="PRO_5047369382" description="Alpha-amylase" evidence="2">
    <location>
        <begin position="31"/>
        <end position="862"/>
    </location>
</feature>
<evidence type="ECO:0000256" key="2">
    <source>
        <dbReference type="SAM" id="SignalP"/>
    </source>
</evidence>
<evidence type="ECO:0000313" key="3">
    <source>
        <dbReference type="EMBL" id="MBO4204643.1"/>
    </source>
</evidence>
<gene>
    <name evidence="3" type="ORF">GSF22_01245</name>
</gene>
<evidence type="ECO:0008006" key="5">
    <source>
        <dbReference type="Google" id="ProtNLM"/>
    </source>
</evidence>
<evidence type="ECO:0000313" key="4">
    <source>
        <dbReference type="Proteomes" id="UP000823521"/>
    </source>
</evidence>